<dbReference type="Pfam" id="PF22014">
    <property type="entry name" value="DUF6932"/>
    <property type="match status" value="1"/>
</dbReference>
<protein>
    <submittedName>
        <fullName evidence="1">Uncharacterized protein</fullName>
    </submittedName>
</protein>
<name>A0ABT8A1U3_9PROT</name>
<organism evidence="1 2">
    <name type="scientific">Paeniroseomonas aquatica</name>
    <dbReference type="NCBI Taxonomy" id="373043"/>
    <lineage>
        <taxon>Bacteria</taxon>
        <taxon>Pseudomonadati</taxon>
        <taxon>Pseudomonadota</taxon>
        <taxon>Alphaproteobacteria</taxon>
        <taxon>Acetobacterales</taxon>
        <taxon>Acetobacteraceae</taxon>
        <taxon>Paeniroseomonas</taxon>
    </lineage>
</organism>
<accession>A0ABT8A1U3</accession>
<evidence type="ECO:0000313" key="1">
    <source>
        <dbReference type="EMBL" id="MDN3563717.1"/>
    </source>
</evidence>
<sequence>MSPYVTIALEVVTTLASSLERRDILRGWLNHRASLRAIGFARGFQWLDGSFVEDKQPRDLDVVSFLYRPHGIRDPQQLLMLIRANGALFVRNIVKAQYRLDAFPVDLDGSPEALVSSARYFLGLFSHRRGDDLWKGMLQVRMEDVADDAAALSRLGAAPAAAVGGQP</sequence>
<dbReference type="EMBL" id="JAUFPN010000038">
    <property type="protein sequence ID" value="MDN3563717.1"/>
    <property type="molecule type" value="Genomic_DNA"/>
</dbReference>
<dbReference type="InterPro" id="IPR053860">
    <property type="entry name" value="DUF6932"/>
</dbReference>
<evidence type="ECO:0000313" key="2">
    <source>
        <dbReference type="Proteomes" id="UP001529369"/>
    </source>
</evidence>
<comment type="caution">
    <text evidence="1">The sequence shown here is derived from an EMBL/GenBank/DDBJ whole genome shotgun (WGS) entry which is preliminary data.</text>
</comment>
<reference evidence="2" key="1">
    <citation type="journal article" date="2019" name="Int. J. Syst. Evol. Microbiol.">
        <title>The Global Catalogue of Microorganisms (GCM) 10K type strain sequencing project: providing services to taxonomists for standard genome sequencing and annotation.</title>
        <authorList>
            <consortium name="The Broad Institute Genomics Platform"/>
            <consortium name="The Broad Institute Genome Sequencing Center for Infectious Disease"/>
            <person name="Wu L."/>
            <person name="Ma J."/>
        </authorList>
    </citation>
    <scope>NUCLEOTIDE SEQUENCE [LARGE SCALE GENOMIC DNA]</scope>
    <source>
        <strain evidence="2">CECT 7131</strain>
    </source>
</reference>
<proteinExistence type="predicted"/>
<dbReference type="Proteomes" id="UP001529369">
    <property type="component" value="Unassembled WGS sequence"/>
</dbReference>
<gene>
    <name evidence="1" type="ORF">QWZ14_04920</name>
</gene>
<keyword evidence="2" id="KW-1185">Reference proteome</keyword>